<evidence type="ECO:0000259" key="4">
    <source>
        <dbReference type="PROSITE" id="PS50126"/>
    </source>
</evidence>
<dbReference type="InterPro" id="IPR012340">
    <property type="entry name" value="NA-bd_OB-fold"/>
</dbReference>
<dbReference type="PROSITE" id="PS50126">
    <property type="entry name" value="S1"/>
    <property type="match status" value="4"/>
</dbReference>
<evidence type="ECO:0000313" key="5">
    <source>
        <dbReference type="EMBL" id="ADM89663.1"/>
    </source>
</evidence>
<name>E0TIN6_ZINIC</name>
<keyword evidence="3" id="KW-0687">Ribonucleoprotein</keyword>
<proteinExistence type="inferred from homology"/>
<feature type="domain" description="S1 motif" evidence="4">
    <location>
        <begin position="34"/>
        <end position="100"/>
    </location>
</feature>
<reference evidence="5 6" key="1">
    <citation type="journal article" date="2010" name="Genome Biol. Evol.">
        <title>Functional convergence in reduced genomes of bacterial symbionts spanning 200 My of evolution.</title>
        <authorList>
            <person name="McCutcheon J.P."/>
            <person name="Moran N.A."/>
        </authorList>
    </citation>
    <scope>NUCLEOTIDE SEQUENCE [LARGE SCALE GENOMIC DNA]</scope>
    <source>
        <strain evidence="5 6">CARI</strain>
    </source>
</reference>
<organism evidence="5 6">
    <name type="scientific">Zinderia insecticola (strain CARI)</name>
    <dbReference type="NCBI Taxonomy" id="871271"/>
    <lineage>
        <taxon>Bacteria</taxon>
        <taxon>Pseudomonadati</taxon>
        <taxon>Pseudomonadota</taxon>
        <taxon>Betaproteobacteria</taxon>
        <taxon>Burkholderiales</taxon>
        <taxon>Oxalobacteraceae</taxon>
        <taxon>Candidatus Zinderia</taxon>
    </lineage>
</organism>
<dbReference type="Proteomes" id="UP000001303">
    <property type="component" value="Chromosome"/>
</dbReference>
<dbReference type="Gene3D" id="2.40.50.140">
    <property type="entry name" value="Nucleic acid-binding proteins"/>
    <property type="match status" value="3"/>
</dbReference>
<dbReference type="Pfam" id="PF00575">
    <property type="entry name" value="S1"/>
    <property type="match status" value="3"/>
</dbReference>
<keyword evidence="6" id="KW-1185">Reference proteome</keyword>
<dbReference type="KEGG" id="zin:ZICARI_037"/>
<dbReference type="SMART" id="SM00316">
    <property type="entry name" value="S1"/>
    <property type="match status" value="5"/>
</dbReference>
<comment type="similarity">
    <text evidence="1">Belongs to the bacterial ribosomal protein bS1 family.</text>
</comment>
<dbReference type="EMBL" id="CP002161">
    <property type="protein sequence ID" value="ADM89663.1"/>
    <property type="molecule type" value="Genomic_DNA"/>
</dbReference>
<dbReference type="PRINTS" id="PR00681">
    <property type="entry name" value="RIBOSOMALS1"/>
</dbReference>
<feature type="domain" description="S1 motif" evidence="4">
    <location>
        <begin position="206"/>
        <end position="274"/>
    </location>
</feature>
<dbReference type="CDD" id="cd00164">
    <property type="entry name" value="S1_like"/>
    <property type="match status" value="1"/>
</dbReference>
<dbReference type="PANTHER" id="PTHR10724">
    <property type="entry name" value="30S RIBOSOMAL PROTEIN S1"/>
    <property type="match status" value="1"/>
</dbReference>
<dbReference type="GO" id="GO:0003735">
    <property type="term" value="F:structural constituent of ribosome"/>
    <property type="evidence" value="ECO:0007669"/>
    <property type="project" value="TreeGrafter"/>
</dbReference>
<dbReference type="SUPFAM" id="SSF50249">
    <property type="entry name" value="Nucleic acid-binding proteins"/>
    <property type="match status" value="4"/>
</dbReference>
<dbReference type="STRING" id="871271.ZICARI_037"/>
<evidence type="ECO:0000256" key="2">
    <source>
        <dbReference type="ARBA" id="ARBA00022980"/>
    </source>
</evidence>
<evidence type="ECO:0000256" key="1">
    <source>
        <dbReference type="ARBA" id="ARBA00006767"/>
    </source>
</evidence>
<sequence>MKNPIYYLNKCLLSFNKIDKLLNEKINISKLKYGDILLGKIVKIDKKFVFIDSGLKSESLVPIEEFKNFENTLKVKLGDKVFLYLEVIEKNIGNIKLSYKKAQIILSWLNIENSLKKNKFISGYINGKIKGGLNVWINGIKAFLPGSLISNRLLKNINYINKKKSFFKIIKIDYIKKNVILSRKVILEEHINKIFIRLLSKKLLTNIYLKGIITSISNFGCFINIGGIEGLVTVNRYMIRRRIYLRRIFKLGQMVNVKIFRLNKKNGLLFLKIRYIIDIWKNISYRYYLGRIIKGKVINTKKYGVFINIKNNLKGLSHISEINLKKNINLNKIFKKNFLINFIIIYVNEKERKIGLSFKRCFPDFLYTLFLYYNKKNIIKTIINFKNKYGFFLKLPGNINGFFHFKNFFWIKKKYKFKNISIINFFILNFKFKKKYIFLYIKHFKINPFIKILK</sequence>
<feature type="domain" description="S1 motif" evidence="4">
    <location>
        <begin position="118"/>
        <end position="184"/>
    </location>
</feature>
<dbReference type="InterPro" id="IPR050437">
    <property type="entry name" value="Ribos_protein_bS1-like"/>
</dbReference>
<feature type="domain" description="S1 motif" evidence="4">
    <location>
        <begin position="290"/>
        <end position="359"/>
    </location>
</feature>
<dbReference type="GO" id="GO:0003729">
    <property type="term" value="F:mRNA binding"/>
    <property type="evidence" value="ECO:0007669"/>
    <property type="project" value="TreeGrafter"/>
</dbReference>
<evidence type="ECO:0000256" key="3">
    <source>
        <dbReference type="ARBA" id="ARBA00023274"/>
    </source>
</evidence>
<dbReference type="PANTHER" id="PTHR10724:SF7">
    <property type="entry name" value="SMALL RIBOSOMAL SUBUNIT PROTEIN BS1C"/>
    <property type="match status" value="1"/>
</dbReference>
<keyword evidence="2" id="KW-0689">Ribosomal protein</keyword>
<dbReference type="GO" id="GO:0022627">
    <property type="term" value="C:cytosolic small ribosomal subunit"/>
    <property type="evidence" value="ECO:0007669"/>
    <property type="project" value="TreeGrafter"/>
</dbReference>
<reference key="2">
    <citation type="submission" date="2010-08" db="EMBL/GenBank/DDBJ databases">
        <title>Functional convergence in reduced genomes of bacterial symbionts spanning 200 million years of evolution.</title>
        <authorList>
            <person name="McCutcheon J.P."/>
            <person name="Moran N.A."/>
        </authorList>
    </citation>
    <scope>NUCLEOTIDE SEQUENCE</scope>
    <source>
        <strain>CARI</strain>
    </source>
</reference>
<dbReference type="AlphaFoldDB" id="E0TIN6"/>
<dbReference type="CDD" id="cd05687">
    <property type="entry name" value="S1_RPS1_repeat_ec1_hs1"/>
    <property type="match status" value="1"/>
</dbReference>
<dbReference type="HOGENOM" id="CLU_015805_2_1_4"/>
<dbReference type="InterPro" id="IPR035104">
    <property type="entry name" value="Ribosomal_protein_S1-like"/>
</dbReference>
<evidence type="ECO:0000313" key="6">
    <source>
        <dbReference type="Proteomes" id="UP000001303"/>
    </source>
</evidence>
<dbReference type="GO" id="GO:0006412">
    <property type="term" value="P:translation"/>
    <property type="evidence" value="ECO:0007669"/>
    <property type="project" value="TreeGrafter"/>
</dbReference>
<gene>
    <name evidence="5" type="primary">rpsA</name>
    <name evidence="5" type="ordered locus">ZICARI_037</name>
</gene>
<accession>E0TIN6</accession>
<dbReference type="InterPro" id="IPR003029">
    <property type="entry name" value="S1_domain"/>
</dbReference>
<protein>
    <submittedName>
        <fullName evidence="5">Putative 30S ribosomal subunit protein S1</fullName>
    </submittedName>
</protein>